<reference evidence="1" key="1">
    <citation type="submission" date="2022-02" db="EMBL/GenBank/DDBJ databases">
        <title>Crop Bioprotection Bacillus Genome Sequencing.</title>
        <authorList>
            <person name="Dunlap C."/>
        </authorList>
    </citation>
    <scope>NUCLEOTIDE SEQUENCE</scope>
    <source>
        <strain evidence="1">98-1</strain>
    </source>
</reference>
<organism evidence="1 2">
    <name type="scientific">Bacillus vallismortis</name>
    <dbReference type="NCBI Taxonomy" id="72361"/>
    <lineage>
        <taxon>Bacteria</taxon>
        <taxon>Bacillati</taxon>
        <taxon>Bacillota</taxon>
        <taxon>Bacilli</taxon>
        <taxon>Bacillales</taxon>
        <taxon>Bacillaceae</taxon>
        <taxon>Bacillus</taxon>
    </lineage>
</organism>
<gene>
    <name evidence="1" type="ORF">MOC71_17555</name>
</gene>
<name>A0AAP3CLD7_BACVA</name>
<dbReference type="Proteomes" id="UP001067121">
    <property type="component" value="Unassembled WGS sequence"/>
</dbReference>
<evidence type="ECO:0000313" key="1">
    <source>
        <dbReference type="EMBL" id="MCY8318494.1"/>
    </source>
</evidence>
<evidence type="ECO:0000313" key="2">
    <source>
        <dbReference type="Proteomes" id="UP001067121"/>
    </source>
</evidence>
<accession>A0AAP3CLD7</accession>
<dbReference type="RefSeq" id="WP_268469439.1">
    <property type="nucleotide sequence ID" value="NZ_JALAOH010000063.1"/>
</dbReference>
<proteinExistence type="predicted"/>
<dbReference type="AlphaFoldDB" id="A0AAP3CLD7"/>
<dbReference type="EMBL" id="JALAOH010000063">
    <property type="protein sequence ID" value="MCY8318494.1"/>
    <property type="molecule type" value="Genomic_DNA"/>
</dbReference>
<comment type="caution">
    <text evidence="1">The sequence shown here is derived from an EMBL/GenBank/DDBJ whole genome shotgun (WGS) entry which is preliminary data.</text>
</comment>
<sequence length="158" mass="18265">MSKLTNDLIGIFKLFSKDSELLRLAYYKDLDDPKNIDVQQREDYYEILKEIIVRAPKSNDLKEDKPQCRICMYFGNGYSTNNLRVSSQDVMIDVYTHIDEFEQNDPRSLKIIDRLSDIVFDKNVAGVGKVVNIKRMLIANPPEGYLGYKLIFSFGAPK</sequence>
<protein>
    <submittedName>
        <fullName evidence="1">Uncharacterized protein</fullName>
    </submittedName>
</protein>